<name>A0AAQ3M8T1_9PEZI</name>
<evidence type="ECO:0000313" key="3">
    <source>
        <dbReference type="EMBL" id="WPH02958.1"/>
    </source>
</evidence>
<dbReference type="Gene3D" id="3.30.420.10">
    <property type="entry name" value="Ribonuclease H-like superfamily/Ribonuclease H"/>
    <property type="match status" value="2"/>
</dbReference>
<dbReference type="GO" id="GO:0003723">
    <property type="term" value="F:RNA binding"/>
    <property type="evidence" value="ECO:0007669"/>
    <property type="project" value="TreeGrafter"/>
</dbReference>
<dbReference type="SUPFAM" id="SSF53098">
    <property type="entry name" value="Ribonuclease H-like"/>
    <property type="match status" value="1"/>
</dbReference>
<dbReference type="Proteomes" id="UP001303373">
    <property type="component" value="Chromosome 9"/>
</dbReference>
<feature type="region of interest" description="Disordered" evidence="2">
    <location>
        <begin position="586"/>
        <end position="607"/>
    </location>
</feature>
<dbReference type="PANTHER" id="PTHR15092:SF22">
    <property type="entry name" value="POLY(A)-SPECIFIC RIBONUCLEASE PNLDC1"/>
    <property type="match status" value="1"/>
</dbReference>
<dbReference type="InterPro" id="IPR036397">
    <property type="entry name" value="RNaseH_sf"/>
</dbReference>
<keyword evidence="4" id="KW-1185">Reference proteome</keyword>
<feature type="region of interest" description="Disordered" evidence="2">
    <location>
        <begin position="482"/>
        <end position="507"/>
    </location>
</feature>
<accession>A0AAQ3M8T1</accession>
<dbReference type="GO" id="GO:1990432">
    <property type="term" value="P:siRNA 3'-end processing"/>
    <property type="evidence" value="ECO:0007669"/>
    <property type="project" value="TreeGrafter"/>
</dbReference>
<dbReference type="EMBL" id="CP138588">
    <property type="protein sequence ID" value="WPH02958.1"/>
    <property type="molecule type" value="Genomic_DNA"/>
</dbReference>
<dbReference type="GO" id="GO:0005634">
    <property type="term" value="C:nucleus"/>
    <property type="evidence" value="ECO:0007669"/>
    <property type="project" value="TreeGrafter"/>
</dbReference>
<gene>
    <name evidence="3" type="ORF">R9X50_00583000</name>
</gene>
<dbReference type="PANTHER" id="PTHR15092">
    <property type="entry name" value="POLY A -SPECIFIC RIBONUCLEASE/TARGET OF EGR1, MEMBER 1"/>
    <property type="match status" value="1"/>
</dbReference>
<proteinExistence type="inferred from homology"/>
<dbReference type="InterPro" id="IPR012337">
    <property type="entry name" value="RNaseH-like_sf"/>
</dbReference>
<sequence length="607" mass="68745">MDLDKTSFYPLLLDVLTDISTSVAVAIDFEHSGIPSFQARSGRQTLQSRYEETKVAAERYQILQIGITCIQQDIDNKKYVLQPYNADLCPVINERGLDVERIFSFQSGAAEFLLRNGFDIGRPFHSGVPYLSRKECREARDKYAKRQDKDAVPDMQIKTTDVQSLKFLEDARLKLNRLRSYSSDSTTVDIGPDDYAEADENGNFPPDLSRYEKRLVHQLVRAEYPEFITISKRGYIQIARFNKEREERFQADRTREFNERINRQKGFRWVIEALLGRDLVGLDLRDVARDPSTGGYVFPDMTSLKAQFHRAAGFISGNPRVLVGHNCFLDLVYLYHTFIGTLPDTVSEFQQNLHKLWPIIIDTKYMSTHNCGDINPVSSLEQIASQLSAQQTPALELDEDHGKYQDVEALHEAGYDSYLTAQILTRLSSKLEPQAGEPELDSDDDAISDITIVHSDEADEIARTMHNLDLSNGANNEHEANEEMTATANGDHETTNDTTNNEPEGFTPSELGFRWKGRGDPTIPPNSPDDPFKYDPTDLKHHYTPLKGPETFRGGMPCFNTDFWKTYGNKLRVFGTEEGICVLDPEMEEKSDGSTSEEDGGVEVECP</sequence>
<evidence type="ECO:0000256" key="2">
    <source>
        <dbReference type="SAM" id="MobiDB-lite"/>
    </source>
</evidence>
<comment type="similarity">
    <text evidence="1">Belongs to the CAF1 family.</text>
</comment>
<dbReference type="GO" id="GO:0000289">
    <property type="term" value="P:nuclear-transcribed mRNA poly(A) tail shortening"/>
    <property type="evidence" value="ECO:0007669"/>
    <property type="project" value="TreeGrafter"/>
</dbReference>
<dbReference type="GO" id="GO:1990431">
    <property type="term" value="P:priRNA 3'-end processing"/>
    <property type="evidence" value="ECO:0007669"/>
    <property type="project" value="TreeGrafter"/>
</dbReference>
<dbReference type="AlphaFoldDB" id="A0AAQ3M8T1"/>
<evidence type="ECO:0000256" key="1">
    <source>
        <dbReference type="ARBA" id="ARBA00008372"/>
    </source>
</evidence>
<dbReference type="GO" id="GO:0000175">
    <property type="term" value="F:3'-5'-RNA exonuclease activity"/>
    <property type="evidence" value="ECO:0007669"/>
    <property type="project" value="TreeGrafter"/>
</dbReference>
<reference evidence="3 4" key="1">
    <citation type="submission" date="2023-11" db="EMBL/GenBank/DDBJ databases">
        <title>An acidophilic fungus is an integral part of prey digestion in a carnivorous sundew plant.</title>
        <authorList>
            <person name="Tsai I.J."/>
        </authorList>
    </citation>
    <scope>NUCLEOTIDE SEQUENCE [LARGE SCALE GENOMIC DNA]</scope>
    <source>
        <strain evidence="3">169a</strain>
    </source>
</reference>
<dbReference type="InterPro" id="IPR051181">
    <property type="entry name" value="CAF1_poly(A)_ribonucleases"/>
</dbReference>
<dbReference type="Pfam" id="PF04857">
    <property type="entry name" value="CAF1"/>
    <property type="match status" value="1"/>
</dbReference>
<evidence type="ECO:0000313" key="4">
    <source>
        <dbReference type="Proteomes" id="UP001303373"/>
    </source>
</evidence>
<dbReference type="InterPro" id="IPR006941">
    <property type="entry name" value="RNase_CAF1"/>
</dbReference>
<organism evidence="3 4">
    <name type="scientific">Acrodontium crateriforme</name>
    <dbReference type="NCBI Taxonomy" id="150365"/>
    <lineage>
        <taxon>Eukaryota</taxon>
        <taxon>Fungi</taxon>
        <taxon>Dikarya</taxon>
        <taxon>Ascomycota</taxon>
        <taxon>Pezizomycotina</taxon>
        <taxon>Dothideomycetes</taxon>
        <taxon>Dothideomycetidae</taxon>
        <taxon>Mycosphaerellales</taxon>
        <taxon>Teratosphaeriaceae</taxon>
        <taxon>Acrodontium</taxon>
    </lineage>
</organism>
<protein>
    <submittedName>
        <fullName evidence="3">CAF1-domain-containing protein</fullName>
    </submittedName>
</protein>